<organism evidence="4 5">
    <name type="scientific">Snuella lapsa</name>
    <dbReference type="NCBI Taxonomy" id="870481"/>
    <lineage>
        <taxon>Bacteria</taxon>
        <taxon>Pseudomonadati</taxon>
        <taxon>Bacteroidota</taxon>
        <taxon>Flavobacteriia</taxon>
        <taxon>Flavobacteriales</taxon>
        <taxon>Flavobacteriaceae</taxon>
        <taxon>Snuella</taxon>
    </lineage>
</organism>
<dbReference type="Pfam" id="PF08487">
    <property type="entry name" value="VIT"/>
    <property type="match status" value="1"/>
</dbReference>
<dbReference type="Pfam" id="PF09906">
    <property type="entry name" value="DUF2135"/>
    <property type="match status" value="1"/>
</dbReference>
<dbReference type="SMART" id="SM00609">
    <property type="entry name" value="VIT"/>
    <property type="match status" value="1"/>
</dbReference>
<dbReference type="Gene3D" id="2.60.120.380">
    <property type="match status" value="1"/>
</dbReference>
<feature type="region of interest" description="Disordered" evidence="2">
    <location>
        <begin position="584"/>
        <end position="621"/>
    </location>
</feature>
<dbReference type="InterPro" id="IPR036465">
    <property type="entry name" value="vWFA_dom_sf"/>
</dbReference>
<dbReference type="Gene3D" id="1.25.40.10">
    <property type="entry name" value="Tetratricopeptide repeat domain"/>
    <property type="match status" value="1"/>
</dbReference>
<dbReference type="Gene3D" id="2.60.40.1120">
    <property type="entry name" value="Carboxypeptidase-like, regulatory domain"/>
    <property type="match status" value="1"/>
</dbReference>
<dbReference type="InterPro" id="IPR011990">
    <property type="entry name" value="TPR-like_helical_dom_sf"/>
</dbReference>
<dbReference type="InterPro" id="IPR037066">
    <property type="entry name" value="Plug_dom_sf"/>
</dbReference>
<protein>
    <recommendedName>
        <fullName evidence="3">VIT domain-containing protein</fullName>
    </recommendedName>
</protein>
<evidence type="ECO:0000313" key="5">
    <source>
        <dbReference type="Proteomes" id="UP001500954"/>
    </source>
</evidence>
<feature type="coiled-coil region" evidence="1">
    <location>
        <begin position="535"/>
        <end position="562"/>
    </location>
</feature>
<sequence length="1142" mass="131020">MTMKLIIHFLFVFTITLAFSQQSPKVILNDSSNLKLSQLKISVNITGNSATTTYDMSFYNGLDRTLEGELVFPLGEGQAVSRFAMDVNGKLREAVIVEKELARVAYESTVRQNIDPGLLEKTEGNNYKARVYPILPKSYKHIVITYEQELFTSGERLIYELPLSFNETIDQFSMTIEAYTNRTPTIENIDYNNFFFRKKGDMYRAYFEDKRCIPNKPIIVQIQNKFGHENILTYSDYFYINKTLNPDLKLKGKPKNVTILWDASYSMRNRNLEEELKLLGNYINYLEDIDITFINFSNAVHSNTIFKIRNGKWRGLKEYIKTITYDGGTSFNLFENLNLNTDEALLFSDCLSNLGIYSKEYKNPVYTINSIVSANHSNLSTIATNSGGNYINLIRLQHQDALQLLKHETFQFLGIANNTSVTEVYPNTNTNITNDFSITGRFSKDTEIELLFGYGGKVTQRIPIVIGASESSKLVKRLWAKQKLKDLNRDKKQNRELIIEHSKQHHLISDYTSMLILDRLEDYVRYRIEPPQELKQEYKQRIKDLDDLKAENEEEIQERRTDLFGDYEDIKKWYATKFPLKISENKKTTQNQQERNTNTDNIDVSETSRSQNTSPINQERDRTFVDSTKRVVRGQVLDASGIPLAGTNIYVKGTSRGTQTDFDGNFIINAEENEELEISYIGYIVKNITAENSNINIKLEEDSSTLDEVVVVGYGVQKRASVTASVTTVVAQSLAGHVSGVQVTEESNDSETAIRGNASIANNSPLYIVDGVVSETNPLTNLKAEDIESLQTLKNEAASSLYGSRASNGLIIIVTKDGKEKNQEAIDKLNEEISEKIELKPWNPDTPYIPILNRESTIEAAYKSYLNIRIKYANSPSFFLDVSDFFDQRNAPELAIRVLSNLVEVELHNHELMRALAYKLEYFKQYGLAVFVYEKVLDLRPEEPQSYRDLALAYEHTGDIRKSFDLLYKIYNGDLLEKDEDERFYGIEHIAFMELTRLVSKYGDELKLSDEQQQRFSKMPLDLRVVIDWNHNDTDIDLWVIDPNNEKAYFSHSKTKIGGRMSEDLTEGYGPESFILKNAIRGNYKVMVDYFSDNVQKISGPTVLKVTLFTNYAKPNEQKETIIVRLDKEEDEIEVGNLKFEN</sequence>
<comment type="caution">
    <text evidence="4">The sequence shown here is derived from an EMBL/GenBank/DDBJ whole genome shotgun (WGS) entry which is preliminary data.</text>
</comment>
<proteinExistence type="predicted"/>
<dbReference type="Proteomes" id="UP001500954">
    <property type="component" value="Unassembled WGS sequence"/>
</dbReference>
<evidence type="ECO:0000256" key="1">
    <source>
        <dbReference type="SAM" id="Coils"/>
    </source>
</evidence>
<evidence type="ECO:0000313" key="4">
    <source>
        <dbReference type="EMBL" id="GAA3555911.1"/>
    </source>
</evidence>
<reference evidence="5" key="1">
    <citation type="journal article" date="2019" name="Int. J. Syst. Evol. Microbiol.">
        <title>The Global Catalogue of Microorganisms (GCM) 10K type strain sequencing project: providing services to taxonomists for standard genome sequencing and annotation.</title>
        <authorList>
            <consortium name="The Broad Institute Genomics Platform"/>
            <consortium name="The Broad Institute Genome Sequencing Center for Infectious Disease"/>
            <person name="Wu L."/>
            <person name="Ma J."/>
        </authorList>
    </citation>
    <scope>NUCLEOTIDE SEQUENCE [LARGE SCALE GENOMIC DNA]</scope>
    <source>
        <strain evidence="5">JCM 17111</strain>
    </source>
</reference>
<feature type="domain" description="VIT" evidence="3">
    <location>
        <begin position="20"/>
        <end position="148"/>
    </location>
</feature>
<dbReference type="InterPro" id="IPR012910">
    <property type="entry name" value="Plug_dom"/>
</dbReference>
<keyword evidence="1" id="KW-0175">Coiled coil</keyword>
<evidence type="ECO:0000259" key="3">
    <source>
        <dbReference type="PROSITE" id="PS51468"/>
    </source>
</evidence>
<dbReference type="PANTHER" id="PTHR45737:SF6">
    <property type="entry name" value="VON WILLEBRAND FACTOR A DOMAIN-CONTAINING PROTEIN 5A"/>
    <property type="match status" value="1"/>
</dbReference>
<keyword evidence="5" id="KW-1185">Reference proteome</keyword>
<dbReference type="PROSITE" id="PS51468">
    <property type="entry name" value="VIT"/>
    <property type="match status" value="1"/>
</dbReference>
<gene>
    <name evidence="4" type="ORF">GCM10022395_04080</name>
</gene>
<dbReference type="PANTHER" id="PTHR45737">
    <property type="entry name" value="VON WILLEBRAND FACTOR A DOMAIN-CONTAINING PROTEIN 5A"/>
    <property type="match status" value="1"/>
</dbReference>
<dbReference type="EMBL" id="BAABCY010000015">
    <property type="protein sequence ID" value="GAA3555911.1"/>
    <property type="molecule type" value="Genomic_DNA"/>
</dbReference>
<feature type="compositionally biased region" description="Low complexity" evidence="2">
    <location>
        <begin position="588"/>
        <end position="601"/>
    </location>
</feature>
<name>A0ABP6WVD5_9FLAO</name>
<feature type="compositionally biased region" description="Polar residues" evidence="2">
    <location>
        <begin position="602"/>
        <end position="617"/>
    </location>
</feature>
<accession>A0ABP6WVD5</accession>
<dbReference type="InterPro" id="IPR008969">
    <property type="entry name" value="CarboxyPept-like_regulatory"/>
</dbReference>
<dbReference type="SUPFAM" id="SSF53300">
    <property type="entry name" value="vWA-like"/>
    <property type="match status" value="1"/>
</dbReference>
<dbReference type="Pfam" id="PF13715">
    <property type="entry name" value="CarbopepD_reg_2"/>
    <property type="match status" value="1"/>
</dbReference>
<evidence type="ECO:0000256" key="2">
    <source>
        <dbReference type="SAM" id="MobiDB-lite"/>
    </source>
</evidence>
<dbReference type="InterPro" id="IPR013694">
    <property type="entry name" value="VIT"/>
</dbReference>
<dbReference type="SUPFAM" id="SSF49464">
    <property type="entry name" value="Carboxypeptidase regulatory domain-like"/>
    <property type="match status" value="1"/>
</dbReference>
<dbReference type="Pfam" id="PF07715">
    <property type="entry name" value="Plug"/>
    <property type="match status" value="1"/>
</dbReference>
<dbReference type="Gene3D" id="2.170.130.10">
    <property type="entry name" value="TonB-dependent receptor, plug domain"/>
    <property type="match status" value="1"/>
</dbReference>
<dbReference type="SUPFAM" id="SSF56935">
    <property type="entry name" value="Porins"/>
    <property type="match status" value="1"/>
</dbReference>
<dbReference type="SUPFAM" id="SSF48452">
    <property type="entry name" value="TPR-like"/>
    <property type="match status" value="1"/>
</dbReference>
<dbReference type="InterPro" id="IPR019220">
    <property type="entry name" value="DUF2135"/>
</dbReference>